<name>A0A9P3B8J4_9EURO</name>
<proteinExistence type="predicted"/>
<sequence length="155" mass="17689">MSDEDNRSGFISVKRTEWHFGGIQEGNTQPDLNCQHRNRGIGSLTSEGDEHWAYARPNTSHAVRINISWFPGGMTMQDVDTGALLTRSSHWVKWAHGSSHDDSLVMYQKDTAKGVCWLKFKCEGSWLCTNQEGELNVKNEGEYAEFWHRSMFHAP</sequence>
<dbReference type="EMBL" id="BHVY01000004">
    <property type="protein sequence ID" value="GIJ86732.1"/>
    <property type="molecule type" value="Genomic_DNA"/>
</dbReference>
<dbReference type="AlphaFoldDB" id="A0A9P3B8J4"/>
<accession>A0A9P3B8J4</accession>
<reference evidence="1 2" key="1">
    <citation type="submission" date="2018-10" db="EMBL/GenBank/DDBJ databases">
        <title>Pan-genome distribution and transcriptional activeness of fungal secondary metabolism genes in Aspergillus section Fumigati.</title>
        <authorList>
            <person name="Takahashi H."/>
            <person name="Umemura M."/>
            <person name="Ninomiya A."/>
            <person name="Kusuya Y."/>
            <person name="Urayama S."/>
            <person name="Shimizu M."/>
            <person name="Watanabe A."/>
            <person name="Kamei K."/>
            <person name="Yaguchi T."/>
            <person name="Hagiwara D."/>
        </authorList>
    </citation>
    <scope>NUCLEOTIDE SEQUENCE [LARGE SCALE GENOMIC DNA]</scope>
    <source>
        <strain evidence="1 2">IFM 55266</strain>
    </source>
</reference>
<gene>
    <name evidence="1" type="ORF">Asppvi_005627</name>
</gene>
<evidence type="ECO:0000313" key="1">
    <source>
        <dbReference type="EMBL" id="GIJ86732.1"/>
    </source>
</evidence>
<organism evidence="1 2">
    <name type="scientific">Aspergillus pseudoviridinutans</name>
    <dbReference type="NCBI Taxonomy" id="1517512"/>
    <lineage>
        <taxon>Eukaryota</taxon>
        <taxon>Fungi</taxon>
        <taxon>Dikarya</taxon>
        <taxon>Ascomycota</taxon>
        <taxon>Pezizomycotina</taxon>
        <taxon>Eurotiomycetes</taxon>
        <taxon>Eurotiomycetidae</taxon>
        <taxon>Eurotiales</taxon>
        <taxon>Aspergillaceae</taxon>
        <taxon>Aspergillus</taxon>
        <taxon>Aspergillus subgen. Fumigati</taxon>
    </lineage>
</organism>
<protein>
    <submittedName>
        <fullName evidence="1">Uncharacterized protein</fullName>
    </submittedName>
</protein>
<dbReference type="Proteomes" id="UP001043456">
    <property type="component" value="Unassembled WGS sequence"/>
</dbReference>
<comment type="caution">
    <text evidence="1">The sequence shown here is derived from an EMBL/GenBank/DDBJ whole genome shotgun (WGS) entry which is preliminary data.</text>
</comment>
<evidence type="ECO:0000313" key="2">
    <source>
        <dbReference type="Proteomes" id="UP001043456"/>
    </source>
</evidence>
<dbReference type="RefSeq" id="XP_043157478.1">
    <property type="nucleotide sequence ID" value="XM_043301543.1"/>
</dbReference>
<keyword evidence="2" id="KW-1185">Reference proteome</keyword>
<dbReference type="GeneID" id="67004238"/>